<feature type="region of interest" description="Disordered" evidence="1">
    <location>
        <begin position="81"/>
        <end position="100"/>
    </location>
</feature>
<evidence type="ECO:0000313" key="3">
    <source>
        <dbReference type="Proteomes" id="UP001596170"/>
    </source>
</evidence>
<accession>A0ABW1L412</accession>
<organism evidence="2 3">
    <name type="scientific">Paenisporosarcina macmurdoensis</name>
    <dbReference type="NCBI Taxonomy" id="212659"/>
    <lineage>
        <taxon>Bacteria</taxon>
        <taxon>Bacillati</taxon>
        <taxon>Bacillota</taxon>
        <taxon>Bacilli</taxon>
        <taxon>Bacillales</taxon>
        <taxon>Caryophanaceae</taxon>
        <taxon>Paenisporosarcina</taxon>
    </lineage>
</organism>
<name>A0ABW1L412_9BACL</name>
<keyword evidence="3" id="KW-1185">Reference proteome</keyword>
<reference evidence="3" key="1">
    <citation type="journal article" date="2019" name="Int. J. Syst. Evol. Microbiol.">
        <title>The Global Catalogue of Microorganisms (GCM) 10K type strain sequencing project: providing services to taxonomists for standard genome sequencing and annotation.</title>
        <authorList>
            <consortium name="The Broad Institute Genomics Platform"/>
            <consortium name="The Broad Institute Genome Sequencing Center for Infectious Disease"/>
            <person name="Wu L."/>
            <person name="Ma J."/>
        </authorList>
    </citation>
    <scope>NUCLEOTIDE SEQUENCE [LARGE SCALE GENOMIC DNA]</scope>
    <source>
        <strain evidence="3">CCUG 54527</strain>
    </source>
</reference>
<sequence>MNLNIHLIIGINEESIRLAKLMLQQEKTVYIWDSVVNGFYIREDLIFVDRTFVDAIDYSRFTVYTYEHPYVSRQLLGVLHPPEKEKKSTDVDDETTEPLE</sequence>
<dbReference type="EMBL" id="JBHSRI010000002">
    <property type="protein sequence ID" value="MFC6037848.1"/>
    <property type="molecule type" value="Genomic_DNA"/>
</dbReference>
<feature type="compositionally biased region" description="Acidic residues" evidence="1">
    <location>
        <begin position="91"/>
        <end position="100"/>
    </location>
</feature>
<dbReference type="Proteomes" id="UP001596170">
    <property type="component" value="Unassembled WGS sequence"/>
</dbReference>
<comment type="caution">
    <text evidence="2">The sequence shown here is derived from an EMBL/GenBank/DDBJ whole genome shotgun (WGS) entry which is preliminary data.</text>
</comment>
<evidence type="ECO:0000256" key="1">
    <source>
        <dbReference type="SAM" id="MobiDB-lite"/>
    </source>
</evidence>
<dbReference type="RefSeq" id="WP_377731840.1">
    <property type="nucleotide sequence ID" value="NZ_JBHSRI010000002.1"/>
</dbReference>
<protein>
    <submittedName>
        <fullName evidence="2">Uncharacterized protein</fullName>
    </submittedName>
</protein>
<evidence type="ECO:0000313" key="2">
    <source>
        <dbReference type="EMBL" id="MFC6037848.1"/>
    </source>
</evidence>
<proteinExistence type="predicted"/>
<gene>
    <name evidence="2" type="ORF">ACFPYN_00145</name>
</gene>
<feature type="compositionally biased region" description="Basic and acidic residues" evidence="1">
    <location>
        <begin position="81"/>
        <end position="90"/>
    </location>
</feature>